<dbReference type="InParanoid" id="C5KVM0"/>
<dbReference type="GeneID" id="9046820"/>
<evidence type="ECO:0000313" key="3">
    <source>
        <dbReference type="Proteomes" id="UP000007800"/>
    </source>
</evidence>
<dbReference type="AlphaFoldDB" id="C5KVM0"/>
<dbReference type="EMBL" id="GG676683">
    <property type="protein sequence ID" value="EER11473.1"/>
    <property type="molecule type" value="Genomic_DNA"/>
</dbReference>
<sequence>LREEASLKRQHTLREQWEAEKKRREDVERELQDLQGKADELAAKTETQTKVGRSEILNIFVDNEISWSVNVRNILL</sequence>
<organism evidence="3">
    <name type="scientific">Perkinsus marinus (strain ATCC 50983 / TXsc)</name>
    <dbReference type="NCBI Taxonomy" id="423536"/>
    <lineage>
        <taxon>Eukaryota</taxon>
        <taxon>Sar</taxon>
        <taxon>Alveolata</taxon>
        <taxon>Perkinsozoa</taxon>
        <taxon>Perkinsea</taxon>
        <taxon>Perkinsida</taxon>
        <taxon>Perkinsidae</taxon>
        <taxon>Perkinsus</taxon>
    </lineage>
</organism>
<gene>
    <name evidence="2" type="ORF">Pmar_PMAR014819</name>
</gene>
<dbReference type="RefSeq" id="XP_002779678.1">
    <property type="nucleotide sequence ID" value="XM_002779632.1"/>
</dbReference>
<reference evidence="2 3" key="1">
    <citation type="submission" date="2008-07" db="EMBL/GenBank/DDBJ databases">
        <authorList>
            <person name="El-Sayed N."/>
            <person name="Caler E."/>
            <person name="Inman J."/>
            <person name="Amedeo P."/>
            <person name="Hass B."/>
            <person name="Wortman J."/>
        </authorList>
    </citation>
    <scope>NUCLEOTIDE SEQUENCE [LARGE SCALE GENOMIC DNA]</scope>
    <source>
        <strain evidence="3">ATCC 50983 / TXsc</strain>
    </source>
</reference>
<name>C5KVM0_PERM5</name>
<feature type="coiled-coil region" evidence="1">
    <location>
        <begin position="17"/>
        <end position="44"/>
    </location>
</feature>
<proteinExistence type="predicted"/>
<accession>C5KVM0</accession>
<evidence type="ECO:0000256" key="1">
    <source>
        <dbReference type="SAM" id="Coils"/>
    </source>
</evidence>
<feature type="non-terminal residue" evidence="2">
    <location>
        <position position="1"/>
    </location>
</feature>
<keyword evidence="1" id="KW-0175">Coiled coil</keyword>
<keyword evidence="3" id="KW-1185">Reference proteome</keyword>
<dbReference type="Proteomes" id="UP000007800">
    <property type="component" value="Unassembled WGS sequence"/>
</dbReference>
<protein>
    <submittedName>
        <fullName evidence="2">Uncharacterized protein</fullName>
    </submittedName>
</protein>
<evidence type="ECO:0000313" key="2">
    <source>
        <dbReference type="EMBL" id="EER11473.1"/>
    </source>
</evidence>